<protein>
    <submittedName>
        <fullName evidence="1">Uncharacterized protein</fullName>
    </submittedName>
</protein>
<reference evidence="1 2" key="1">
    <citation type="submission" date="2024-01" db="EMBL/GenBank/DDBJ databases">
        <title>Genome assemblies of Stephania.</title>
        <authorList>
            <person name="Yang L."/>
        </authorList>
    </citation>
    <scope>NUCLEOTIDE SEQUENCE [LARGE SCALE GENOMIC DNA]</scope>
    <source>
        <strain evidence="1">JXDWG</strain>
        <tissue evidence="1">Leaf</tissue>
    </source>
</reference>
<sequence>MDLRITVPARAYVHRWHLILVLLIEKELTRLLCFCWLKALGIDNILGFDWLASPATEAMIRALEVLYALGVLDEDAKLTSPIKFQVSEIPLSLICPISKKLYVADPSLFSDRSATYNIFVVWANQRHIESVAEQQ</sequence>
<name>A0AAP0IMY7_9MAGN</name>
<dbReference type="EMBL" id="JBBNAG010000007">
    <property type="protein sequence ID" value="KAK9118529.1"/>
    <property type="molecule type" value="Genomic_DNA"/>
</dbReference>
<evidence type="ECO:0000313" key="2">
    <source>
        <dbReference type="Proteomes" id="UP001419268"/>
    </source>
</evidence>
<evidence type="ECO:0000313" key="1">
    <source>
        <dbReference type="EMBL" id="KAK9118529.1"/>
    </source>
</evidence>
<comment type="caution">
    <text evidence="1">The sequence shown here is derived from an EMBL/GenBank/DDBJ whole genome shotgun (WGS) entry which is preliminary data.</text>
</comment>
<organism evidence="1 2">
    <name type="scientific">Stephania cephalantha</name>
    <dbReference type="NCBI Taxonomy" id="152367"/>
    <lineage>
        <taxon>Eukaryota</taxon>
        <taxon>Viridiplantae</taxon>
        <taxon>Streptophyta</taxon>
        <taxon>Embryophyta</taxon>
        <taxon>Tracheophyta</taxon>
        <taxon>Spermatophyta</taxon>
        <taxon>Magnoliopsida</taxon>
        <taxon>Ranunculales</taxon>
        <taxon>Menispermaceae</taxon>
        <taxon>Menispermoideae</taxon>
        <taxon>Cissampelideae</taxon>
        <taxon>Stephania</taxon>
    </lineage>
</organism>
<keyword evidence="2" id="KW-1185">Reference proteome</keyword>
<dbReference type="Gene3D" id="1.10.10.2130">
    <property type="entry name" value="DEAH helicase family, winged-helix domain"/>
    <property type="match status" value="1"/>
</dbReference>
<accession>A0AAP0IMY7</accession>
<gene>
    <name evidence="1" type="ORF">Scep_016622</name>
</gene>
<dbReference type="AlphaFoldDB" id="A0AAP0IMY7"/>
<dbReference type="Proteomes" id="UP001419268">
    <property type="component" value="Unassembled WGS sequence"/>
</dbReference>
<dbReference type="InterPro" id="IPR042035">
    <property type="entry name" value="DEAH_win-hel_dom"/>
</dbReference>
<proteinExistence type="predicted"/>